<protein>
    <submittedName>
        <fullName evidence="1">Uncharacterized protein</fullName>
    </submittedName>
</protein>
<comment type="caution">
    <text evidence="1">The sequence shown here is derived from an EMBL/GenBank/DDBJ whole genome shotgun (WGS) entry which is preliminary data.</text>
</comment>
<accession>A0ABS7BNS3</accession>
<name>A0ABS7BNS3_9SPHN</name>
<keyword evidence="2" id="KW-1185">Reference proteome</keyword>
<sequence length="226" mass="21855">MSGAALMLLGLGQALFGALTPVPDSALAEERGGFMLPGGIDVALTVQTQTAVDGAVVLRTVFQASQGTPTLTVYAPRAGETVAATPAVAAGTAGARAPTVTYDTRTGFQVTPGTSAPGVGVAAAGAAALPAGLEAVAGGMTDHGVITQGQQGGTRTVELSGSDLTVTHLAGNVFGTAIANSGSDRVIDTQTSVAIDLGAAGAELLAGSALLRVGEIAGGATAMRAQ</sequence>
<dbReference type="RefSeq" id="WP_219748666.1">
    <property type="nucleotide sequence ID" value="NZ_JAHXZN010000003.1"/>
</dbReference>
<evidence type="ECO:0000313" key="2">
    <source>
        <dbReference type="Proteomes" id="UP000759103"/>
    </source>
</evidence>
<dbReference type="EMBL" id="JAHXZN010000003">
    <property type="protein sequence ID" value="MBW6531253.1"/>
    <property type="molecule type" value="Genomic_DNA"/>
</dbReference>
<evidence type="ECO:0000313" key="1">
    <source>
        <dbReference type="EMBL" id="MBW6531253.1"/>
    </source>
</evidence>
<organism evidence="1 2">
    <name type="scientific">Sphingomonas citri</name>
    <dbReference type="NCBI Taxonomy" id="2862499"/>
    <lineage>
        <taxon>Bacteria</taxon>
        <taxon>Pseudomonadati</taxon>
        <taxon>Pseudomonadota</taxon>
        <taxon>Alphaproteobacteria</taxon>
        <taxon>Sphingomonadales</taxon>
        <taxon>Sphingomonadaceae</taxon>
        <taxon>Sphingomonas</taxon>
    </lineage>
</organism>
<gene>
    <name evidence="1" type="ORF">KZ820_10955</name>
</gene>
<reference evidence="1 2" key="1">
    <citation type="submission" date="2021-07" db="EMBL/GenBank/DDBJ databases">
        <title>Sphingomonas sp.</title>
        <authorList>
            <person name="Feng G."/>
            <person name="Li J."/>
            <person name="Pan M."/>
        </authorList>
    </citation>
    <scope>NUCLEOTIDE SEQUENCE [LARGE SCALE GENOMIC DNA]</scope>
    <source>
        <strain evidence="1 2">RRHST34</strain>
    </source>
</reference>
<proteinExistence type="predicted"/>
<dbReference type="Proteomes" id="UP000759103">
    <property type="component" value="Unassembled WGS sequence"/>
</dbReference>